<accession>A0ABT1JL34</accession>
<organism evidence="3 4">
    <name type="scientific">Actinoalloteichus caeruleus DSM 43889</name>
    <dbReference type="NCBI Taxonomy" id="1120930"/>
    <lineage>
        <taxon>Bacteria</taxon>
        <taxon>Bacillati</taxon>
        <taxon>Actinomycetota</taxon>
        <taxon>Actinomycetes</taxon>
        <taxon>Pseudonocardiales</taxon>
        <taxon>Pseudonocardiaceae</taxon>
        <taxon>Actinoalloteichus</taxon>
        <taxon>Actinoalloteichus cyanogriseus</taxon>
    </lineage>
</organism>
<evidence type="ECO:0000313" key="3">
    <source>
        <dbReference type="EMBL" id="MCP2333210.1"/>
    </source>
</evidence>
<keyword evidence="1" id="KW-1133">Transmembrane helix</keyword>
<keyword evidence="1" id="KW-0812">Transmembrane</keyword>
<evidence type="ECO:0000256" key="1">
    <source>
        <dbReference type="SAM" id="Phobius"/>
    </source>
</evidence>
<reference evidence="3 4" key="2">
    <citation type="submission" date="2022-06" db="EMBL/GenBank/DDBJ databases">
        <title>Genomic Encyclopedia of Type Strains, Phase I: the one thousand microbial genomes (KMG-I) project.</title>
        <authorList>
            <person name="Kyrpides N."/>
        </authorList>
    </citation>
    <scope>NUCLEOTIDE SEQUENCE [LARGE SCALE GENOMIC DNA]</scope>
    <source>
        <strain evidence="3 4">DSM 43889</strain>
    </source>
</reference>
<dbReference type="Proteomes" id="UP000791080">
    <property type="component" value="Unassembled WGS sequence"/>
</dbReference>
<dbReference type="Pfam" id="PF14340">
    <property type="entry name" value="DUF4395"/>
    <property type="match status" value="1"/>
</dbReference>
<feature type="domain" description="DUF4395" evidence="2">
    <location>
        <begin position="7"/>
        <end position="136"/>
    </location>
</feature>
<reference evidence="3 4" key="1">
    <citation type="submission" date="2013-07" db="EMBL/GenBank/DDBJ databases">
        <authorList>
            <consortium name="DOE Joint Genome Institute"/>
            <person name="Reeve W."/>
            <person name="Huntemann M."/>
            <person name="Han J."/>
            <person name="Chen A."/>
            <person name="Kyrpides N."/>
            <person name="Mavromatis K."/>
            <person name="Markowitz V."/>
            <person name="Palaniappan K."/>
            <person name="Ivanova N."/>
            <person name="Schaumberg A."/>
            <person name="Pati A."/>
            <person name="Liolios K."/>
            <person name="Nordberg H.P."/>
            <person name="Cantor M.N."/>
            <person name="Hua S.X."/>
            <person name="Woyke T."/>
        </authorList>
    </citation>
    <scope>NUCLEOTIDE SEQUENCE [LARGE SCALE GENOMIC DNA]</scope>
    <source>
        <strain evidence="3 4">DSM 43889</strain>
    </source>
</reference>
<proteinExistence type="predicted"/>
<name>A0ABT1JL34_ACTCY</name>
<protein>
    <recommendedName>
        <fullName evidence="2">DUF4395 domain-containing protein</fullName>
    </recommendedName>
</protein>
<evidence type="ECO:0000259" key="2">
    <source>
        <dbReference type="Pfam" id="PF14340"/>
    </source>
</evidence>
<dbReference type="InterPro" id="IPR025508">
    <property type="entry name" value="DUF4395"/>
</dbReference>
<dbReference type="EMBL" id="AUBJ02000001">
    <property type="protein sequence ID" value="MCP2333210.1"/>
    <property type="molecule type" value="Genomic_DNA"/>
</dbReference>
<keyword evidence="1" id="KW-0472">Membrane</keyword>
<sequence length="156" mass="16662">MSVEQTVDPRGARFSALITSVVLGIVLLTGSWRLLAAQVVLFAMCAFVSLRLNPWGHLYRRTIQPRLRSEADREDSGPVRFAQGVGFAFSLLGLVGYASGLTLLGVVATAVALAAALLNAVFGLCLGCELHALVRRVVVTRSTRTEPTGHPMTDSP</sequence>
<feature type="transmembrane region" description="Helical" evidence="1">
    <location>
        <begin position="12"/>
        <end position="29"/>
    </location>
</feature>
<gene>
    <name evidence="3" type="ORF">G443_003480</name>
</gene>
<feature type="transmembrane region" description="Helical" evidence="1">
    <location>
        <begin position="103"/>
        <end position="126"/>
    </location>
</feature>
<evidence type="ECO:0000313" key="4">
    <source>
        <dbReference type="Proteomes" id="UP000791080"/>
    </source>
</evidence>
<feature type="transmembrane region" description="Helical" evidence="1">
    <location>
        <begin position="77"/>
        <end position="97"/>
    </location>
</feature>
<dbReference type="RefSeq" id="WP_026419677.1">
    <property type="nucleotide sequence ID" value="NZ_AUBJ02000001.1"/>
</dbReference>
<keyword evidence="4" id="KW-1185">Reference proteome</keyword>
<comment type="caution">
    <text evidence="3">The sequence shown here is derived from an EMBL/GenBank/DDBJ whole genome shotgun (WGS) entry which is preliminary data.</text>
</comment>